<name>A0A024QBF8_9BACI</name>
<organism evidence="8 9">
    <name type="scientific">Virgibacillus massiliensis</name>
    <dbReference type="NCBI Taxonomy" id="1462526"/>
    <lineage>
        <taxon>Bacteria</taxon>
        <taxon>Bacillati</taxon>
        <taxon>Bacillota</taxon>
        <taxon>Bacilli</taxon>
        <taxon>Bacillales</taxon>
        <taxon>Bacillaceae</taxon>
        <taxon>Virgibacillus</taxon>
    </lineage>
</organism>
<evidence type="ECO:0000313" key="8">
    <source>
        <dbReference type="EMBL" id="CDQ39592.1"/>
    </source>
</evidence>
<dbReference type="InterPro" id="IPR004797">
    <property type="entry name" value="Competence_ComEC/Rec2"/>
</dbReference>
<dbReference type="PANTHER" id="PTHR30619:SF1">
    <property type="entry name" value="RECOMBINATION PROTEIN 2"/>
    <property type="match status" value="1"/>
</dbReference>
<keyword evidence="3 6" id="KW-0812">Transmembrane</keyword>
<feature type="transmembrane region" description="Helical" evidence="6">
    <location>
        <begin position="288"/>
        <end position="306"/>
    </location>
</feature>
<evidence type="ECO:0000313" key="9">
    <source>
        <dbReference type="Proteomes" id="UP000028875"/>
    </source>
</evidence>
<proteinExistence type="predicted"/>
<keyword evidence="5 6" id="KW-0472">Membrane</keyword>
<feature type="transmembrane region" description="Helical" evidence="6">
    <location>
        <begin position="446"/>
        <end position="468"/>
    </location>
</feature>
<dbReference type="InterPro" id="IPR004477">
    <property type="entry name" value="ComEC_N"/>
</dbReference>
<reference evidence="8 9" key="1">
    <citation type="submission" date="2014-03" db="EMBL/GenBank/DDBJ databases">
        <authorList>
            <person name="Urmite Genomes U."/>
        </authorList>
    </citation>
    <scope>NUCLEOTIDE SEQUENCE [LARGE SCALE GENOMIC DNA]</scope>
    <source>
        <strain evidence="8 9">Vm-5</strain>
    </source>
</reference>
<evidence type="ECO:0000256" key="2">
    <source>
        <dbReference type="ARBA" id="ARBA00022475"/>
    </source>
</evidence>
<protein>
    <submittedName>
        <fullName evidence="8">ComEC family competence protein</fullName>
    </submittedName>
</protein>
<feature type="transmembrane region" description="Helical" evidence="6">
    <location>
        <begin position="480"/>
        <end position="500"/>
    </location>
</feature>
<dbReference type="eggNOG" id="COG2333">
    <property type="taxonomic scope" value="Bacteria"/>
</dbReference>
<keyword evidence="2" id="KW-1003">Cell membrane</keyword>
<dbReference type="InterPro" id="IPR001279">
    <property type="entry name" value="Metallo-B-lactamas"/>
</dbReference>
<dbReference type="eggNOG" id="COG0658">
    <property type="taxonomic scope" value="Bacteria"/>
</dbReference>
<dbReference type="InterPro" id="IPR036866">
    <property type="entry name" value="RibonucZ/Hydroxyglut_hydro"/>
</dbReference>
<reference evidence="9" key="2">
    <citation type="submission" date="2014-05" db="EMBL/GenBank/DDBJ databases">
        <title>Draft genome sequence of Virgibacillus massiliensis Vm-5.</title>
        <authorList>
            <person name="Khelaifia S."/>
            <person name="Croce O."/>
            <person name="Lagier J.C."/>
            <person name="Raoult D."/>
        </authorList>
    </citation>
    <scope>NUCLEOTIDE SEQUENCE [LARGE SCALE GENOMIC DNA]</scope>
    <source>
        <strain evidence="9">Vm-5</strain>
    </source>
</reference>
<evidence type="ECO:0000259" key="7">
    <source>
        <dbReference type="SMART" id="SM00849"/>
    </source>
</evidence>
<dbReference type="InterPro" id="IPR035681">
    <property type="entry name" value="ComA-like_MBL"/>
</dbReference>
<feature type="transmembrane region" description="Helical" evidence="6">
    <location>
        <begin position="266"/>
        <end position="282"/>
    </location>
</feature>
<accession>A0A024QBF8</accession>
<dbReference type="GO" id="GO:0005886">
    <property type="term" value="C:plasma membrane"/>
    <property type="evidence" value="ECO:0007669"/>
    <property type="project" value="UniProtKB-SubCell"/>
</dbReference>
<sequence length="759" mass="86646">MSGNWHYPALAATVSIVAVFVEQFSIIVVWFISLMFLFYRRRIAALPLMLSLLSTIFFYFYIPQLDVMLNPVNQPLNERRILSGQIISPINQTSEMISFTFQEKASPFSIAITYFHSGQDELKPLVELQFGAECTIDTLIELPNTATNPGQFDYAKFLKTKGIAYEATLSNLDDVNCRKTDGILHYIFQFRMQLLSYIDHHISEDAAVWVRALVLGDDSGIDDTTIDLFQRWGLSHLLAISGLHVGLVISMLYFIFIKMNVTTKETAHWIMMLGLPVYAILAGGEPSVWRACLMTLLVIVIMKLKWRINTTDVISMIFLLLILVNNTIIYHVGFQFSFSVTFGLLLSRRVIARDESRIRQLLWISFVAQMTILPLQFYYFYTFQPLSLLLNVIIVPYFTLFVIPTMFILLITSPISLLQSFFDHSFVTIHSIFINFLEIIDHYFNYPFVIGPLSVLAILMYYLTFIRFMQFIERKKQATAFYYGFLLVVILVSDASRPYFSPWGSVTMLDVGQGDAFVIEMPYRKGVIMIDAGATFSFNDQKATNSVFKQVIKPFLHAKGISSIDTIFISHEDTDHMGSIPFILHDFTVKSIIISDFYDQGNLPVSNSKINLYRVKRGDTIKMKNLVFHVLSPTNDKSSPNENSLVLYTELGGKKWLFTGDISKDEEAEIIHTYPNLTVDVLKIAHHGSQTSSDKQMLDQLKPDIGLISVGKNNTYGHPAREVIQLLESHDMSILRTDRHGAVQYHFKANKGTFFQVLP</sequence>
<dbReference type="AlphaFoldDB" id="A0A024QBF8"/>
<dbReference type="SUPFAM" id="SSF56281">
    <property type="entry name" value="Metallo-hydrolase/oxidoreductase"/>
    <property type="match status" value="1"/>
</dbReference>
<gene>
    <name evidence="8" type="ORF">BN990_01897</name>
</gene>
<feature type="transmembrane region" description="Helical" evidence="6">
    <location>
        <begin position="361"/>
        <end position="381"/>
    </location>
</feature>
<evidence type="ECO:0000256" key="4">
    <source>
        <dbReference type="ARBA" id="ARBA00022989"/>
    </source>
</evidence>
<dbReference type="NCBIfam" id="TIGR00360">
    <property type="entry name" value="ComEC_N-term"/>
    <property type="match status" value="1"/>
</dbReference>
<dbReference type="InterPro" id="IPR052159">
    <property type="entry name" value="Competence_DNA_uptake"/>
</dbReference>
<dbReference type="Proteomes" id="UP000028875">
    <property type="component" value="Unassembled WGS sequence"/>
</dbReference>
<feature type="transmembrane region" description="Helical" evidence="6">
    <location>
        <begin position="313"/>
        <end position="330"/>
    </location>
</feature>
<dbReference type="PANTHER" id="PTHR30619">
    <property type="entry name" value="DNA INTERNALIZATION/COMPETENCE PROTEIN COMEC/REC2"/>
    <property type="match status" value="1"/>
</dbReference>
<dbReference type="STRING" id="1462526.BN990_01897"/>
<evidence type="ECO:0000256" key="3">
    <source>
        <dbReference type="ARBA" id="ARBA00022692"/>
    </source>
</evidence>
<dbReference type="Pfam" id="PF00753">
    <property type="entry name" value="Lactamase_B"/>
    <property type="match status" value="1"/>
</dbReference>
<dbReference type="OrthoDB" id="9761531at2"/>
<dbReference type="Pfam" id="PF13567">
    <property type="entry name" value="DUF4131"/>
    <property type="match status" value="1"/>
</dbReference>
<dbReference type="EMBL" id="CCDP010000001">
    <property type="protein sequence ID" value="CDQ39592.1"/>
    <property type="molecule type" value="Genomic_DNA"/>
</dbReference>
<evidence type="ECO:0000256" key="1">
    <source>
        <dbReference type="ARBA" id="ARBA00004651"/>
    </source>
</evidence>
<dbReference type="InterPro" id="IPR025405">
    <property type="entry name" value="DUF4131"/>
</dbReference>
<dbReference type="SMART" id="SM00849">
    <property type="entry name" value="Lactamase_B"/>
    <property type="match status" value="1"/>
</dbReference>
<dbReference type="Pfam" id="PF03772">
    <property type="entry name" value="Competence"/>
    <property type="match status" value="1"/>
</dbReference>
<dbReference type="GO" id="GO:0030420">
    <property type="term" value="P:establishment of competence for transformation"/>
    <property type="evidence" value="ECO:0007669"/>
    <property type="project" value="InterPro"/>
</dbReference>
<dbReference type="Gene3D" id="3.60.15.10">
    <property type="entry name" value="Ribonuclease Z/Hydroxyacylglutathione hydrolase-like"/>
    <property type="match status" value="1"/>
</dbReference>
<comment type="subcellular location">
    <subcellularLocation>
        <location evidence="1">Cell membrane</location>
        <topology evidence="1">Multi-pass membrane protein</topology>
    </subcellularLocation>
</comment>
<dbReference type="CDD" id="cd07731">
    <property type="entry name" value="ComA-like_MBL-fold"/>
    <property type="match status" value="1"/>
</dbReference>
<feature type="transmembrane region" description="Helical" evidence="6">
    <location>
        <begin position="43"/>
        <end position="62"/>
    </location>
</feature>
<dbReference type="RefSeq" id="WP_038243690.1">
    <property type="nucleotide sequence ID" value="NZ_BNER01000002.1"/>
</dbReference>
<keyword evidence="9" id="KW-1185">Reference proteome</keyword>
<evidence type="ECO:0000256" key="5">
    <source>
        <dbReference type="ARBA" id="ARBA00023136"/>
    </source>
</evidence>
<comment type="caution">
    <text evidence="8">The sequence shown here is derived from an EMBL/GenBank/DDBJ whole genome shotgun (WGS) entry which is preliminary data.</text>
</comment>
<feature type="transmembrane region" description="Helical" evidence="6">
    <location>
        <begin position="234"/>
        <end position="254"/>
    </location>
</feature>
<keyword evidence="4 6" id="KW-1133">Transmembrane helix</keyword>
<feature type="domain" description="Metallo-beta-lactamase" evidence="7">
    <location>
        <begin position="513"/>
        <end position="712"/>
    </location>
</feature>
<dbReference type="NCBIfam" id="TIGR00361">
    <property type="entry name" value="ComEC_Rec2"/>
    <property type="match status" value="1"/>
</dbReference>
<evidence type="ECO:0000256" key="6">
    <source>
        <dbReference type="SAM" id="Phobius"/>
    </source>
</evidence>
<feature type="transmembrane region" description="Helical" evidence="6">
    <location>
        <begin position="6"/>
        <end position="31"/>
    </location>
</feature>
<feature type="transmembrane region" description="Helical" evidence="6">
    <location>
        <begin position="387"/>
        <end position="409"/>
    </location>
</feature>